<proteinExistence type="predicted"/>
<keyword evidence="3" id="KW-1185">Reference proteome</keyword>
<gene>
    <name evidence="2" type="ORF">SEMRO_1754_G295460.1</name>
</gene>
<feature type="compositionally biased region" description="Acidic residues" evidence="1">
    <location>
        <begin position="216"/>
        <end position="225"/>
    </location>
</feature>
<sequence length="474" mass="52968">MEKSFSDQHVAIPGMDFGHNYESRLSRGHHKSMYSAPKEFLHAVYCSMVMKYESQLQTGKTSADAVEFSLGVFDENEKYILHSMNANPEDSKTIRESFRKKIPLFTYFLDKDNEQLLFRSEQGVVLLEKKTQCIIPIREKIPEYVEQYKLSIREELASKQKPGSLATQKKVLRELARHINEKGVKFKAEHVLFPVLMNEEYVFNEGHLHALPRDNEEPEDPEEPPEPVVLPEERPRARIPQAEDGSPPGSPDENTDFEEQALAQARRGTGAVERAVTDMNRATENMANMLGNVTAAVAKSNTETSQNNATLLATAKLAVEGTCATNSRMVTVLEKLQQQQQELLNVMAARRNAVAAAPRSNRTSRELFPAGKENSAVLGSESEDDDSKKPRAKATPVKTSKFAAAGKASGKQAKSTMFFNQNGKEGDGNAHANTKQFQTPARKTRGSAKTPATEPVRRSTRRTKHNIDDSCHYY</sequence>
<evidence type="ECO:0000313" key="2">
    <source>
        <dbReference type="EMBL" id="CAB9525951.1"/>
    </source>
</evidence>
<evidence type="ECO:0000256" key="1">
    <source>
        <dbReference type="SAM" id="MobiDB-lite"/>
    </source>
</evidence>
<reference evidence="2" key="1">
    <citation type="submission" date="2020-06" db="EMBL/GenBank/DDBJ databases">
        <authorList>
            <consortium name="Plant Systems Biology data submission"/>
        </authorList>
    </citation>
    <scope>NUCLEOTIDE SEQUENCE</scope>
    <source>
        <strain evidence="2">D6</strain>
    </source>
</reference>
<comment type="caution">
    <text evidence="2">The sequence shown here is derived from an EMBL/GenBank/DDBJ whole genome shotgun (WGS) entry which is preliminary data.</text>
</comment>
<accession>A0A9N8ERJ9</accession>
<dbReference type="Proteomes" id="UP001153069">
    <property type="component" value="Unassembled WGS sequence"/>
</dbReference>
<feature type="region of interest" description="Disordered" evidence="1">
    <location>
        <begin position="211"/>
        <end position="234"/>
    </location>
</feature>
<feature type="compositionally biased region" description="Low complexity" evidence="1">
    <location>
        <begin position="398"/>
        <end position="416"/>
    </location>
</feature>
<dbReference type="EMBL" id="CAICTM010001752">
    <property type="protein sequence ID" value="CAB9525951.1"/>
    <property type="molecule type" value="Genomic_DNA"/>
</dbReference>
<organism evidence="2 3">
    <name type="scientific">Seminavis robusta</name>
    <dbReference type="NCBI Taxonomy" id="568900"/>
    <lineage>
        <taxon>Eukaryota</taxon>
        <taxon>Sar</taxon>
        <taxon>Stramenopiles</taxon>
        <taxon>Ochrophyta</taxon>
        <taxon>Bacillariophyta</taxon>
        <taxon>Bacillariophyceae</taxon>
        <taxon>Bacillariophycidae</taxon>
        <taxon>Naviculales</taxon>
        <taxon>Naviculaceae</taxon>
        <taxon>Seminavis</taxon>
    </lineage>
</organism>
<dbReference type="AlphaFoldDB" id="A0A9N8ERJ9"/>
<evidence type="ECO:0000313" key="3">
    <source>
        <dbReference type="Proteomes" id="UP001153069"/>
    </source>
</evidence>
<name>A0A9N8ERJ9_9STRA</name>
<feature type="compositionally biased region" description="Basic and acidic residues" evidence="1">
    <location>
        <begin position="465"/>
        <end position="474"/>
    </location>
</feature>
<feature type="region of interest" description="Disordered" evidence="1">
    <location>
        <begin position="355"/>
        <end position="474"/>
    </location>
</feature>
<feature type="compositionally biased region" description="Polar residues" evidence="1">
    <location>
        <begin position="431"/>
        <end position="441"/>
    </location>
</feature>
<protein>
    <submittedName>
        <fullName evidence="2">Uncharacterized protein</fullName>
    </submittedName>
</protein>